<dbReference type="PANTHER" id="PTHR31213:SF157">
    <property type="entry name" value="MAJOR ALLERGEN MAL D 1-LIKE"/>
    <property type="match status" value="1"/>
</dbReference>
<dbReference type="AlphaFoldDB" id="A0ABD1PIP0"/>
<reference evidence="4" key="1">
    <citation type="submission" date="2024-07" db="EMBL/GenBank/DDBJ databases">
        <title>Two chromosome-level genome assemblies of Korean endemic species Abeliophyllum distichum and Forsythia ovata (Oleaceae).</title>
        <authorList>
            <person name="Jang H."/>
        </authorList>
    </citation>
    <scope>NUCLEOTIDE SEQUENCE [LARGE SCALE GENOMIC DNA]</scope>
</reference>
<sequence length="295" mass="32970">MAKANGKKNQSHVLCAEGRIMWRKTVTSEKLRSASLSLNLKKIKTNLALPSNRSIIFFSSVQCRPLPSPSSKVGAHSEGQVKIYELLDPLELEKWQLQIFKKMVMQTEDFGNDSKLAWLQILESFIIRLSFKCRTNMGVFSFFHELKTNVSPKRLFKALITDPHDVLPKVSPSVKSVETVQGDGGVGSIKKTNFSDGAHFKYLKNRVDFLDPENYVSKFTLVEGDALGDQIESIVYEVKFEDSKDGGCVVKIASEYHTKGDVVLKEEDINAGKDQAMGIYKACADYLIANPHVCA</sequence>
<name>A0ABD1PIP0_9LAMI</name>
<evidence type="ECO:0000313" key="3">
    <source>
        <dbReference type="EMBL" id="KAL2463507.1"/>
    </source>
</evidence>
<dbReference type="EMBL" id="JBFOLJ010000019">
    <property type="protein sequence ID" value="KAL2463507.1"/>
    <property type="molecule type" value="Genomic_DNA"/>
</dbReference>
<dbReference type="PANTHER" id="PTHR31213">
    <property type="entry name" value="OS08G0374000 PROTEIN-RELATED"/>
    <property type="match status" value="1"/>
</dbReference>
<evidence type="ECO:0000256" key="1">
    <source>
        <dbReference type="ARBA" id="ARBA00009744"/>
    </source>
</evidence>
<dbReference type="Gene3D" id="3.30.530.20">
    <property type="match status" value="1"/>
</dbReference>
<dbReference type="SUPFAM" id="SSF55961">
    <property type="entry name" value="Bet v1-like"/>
    <property type="match status" value="1"/>
</dbReference>
<comment type="similarity">
    <text evidence="1">Belongs to the BetVI family.</text>
</comment>
<gene>
    <name evidence="3" type="ORF">Fot_53163</name>
</gene>
<keyword evidence="4" id="KW-1185">Reference proteome</keyword>
<dbReference type="InterPro" id="IPR000916">
    <property type="entry name" value="Bet_v_I/MLP"/>
</dbReference>
<dbReference type="CDD" id="cd07816">
    <property type="entry name" value="Bet_v1-like"/>
    <property type="match status" value="1"/>
</dbReference>
<dbReference type="Proteomes" id="UP001604277">
    <property type="component" value="Unassembled WGS sequence"/>
</dbReference>
<dbReference type="InterPro" id="IPR024949">
    <property type="entry name" value="Bet_v_I_allergen"/>
</dbReference>
<comment type="caution">
    <text evidence="3">The sequence shown here is derived from an EMBL/GenBank/DDBJ whole genome shotgun (WGS) entry which is preliminary data.</text>
</comment>
<dbReference type="InterPro" id="IPR050279">
    <property type="entry name" value="Plant_def-hormone_signal"/>
</dbReference>
<dbReference type="FunFam" id="3.30.530.20:FF:000007">
    <property type="entry name" value="Major pollen allergen Bet v 1-A"/>
    <property type="match status" value="1"/>
</dbReference>
<accession>A0ABD1PIP0</accession>
<feature type="domain" description="Bet v I/Major latex protein" evidence="2">
    <location>
        <begin position="137"/>
        <end position="271"/>
    </location>
</feature>
<dbReference type="PROSITE" id="PS00451">
    <property type="entry name" value="PATHOGENESIS_BETVI"/>
    <property type="match status" value="1"/>
</dbReference>
<evidence type="ECO:0000313" key="4">
    <source>
        <dbReference type="Proteomes" id="UP001604277"/>
    </source>
</evidence>
<proteinExistence type="inferred from homology"/>
<organism evidence="3 4">
    <name type="scientific">Forsythia ovata</name>
    <dbReference type="NCBI Taxonomy" id="205694"/>
    <lineage>
        <taxon>Eukaryota</taxon>
        <taxon>Viridiplantae</taxon>
        <taxon>Streptophyta</taxon>
        <taxon>Embryophyta</taxon>
        <taxon>Tracheophyta</taxon>
        <taxon>Spermatophyta</taxon>
        <taxon>Magnoliopsida</taxon>
        <taxon>eudicotyledons</taxon>
        <taxon>Gunneridae</taxon>
        <taxon>Pentapetalae</taxon>
        <taxon>asterids</taxon>
        <taxon>lamiids</taxon>
        <taxon>Lamiales</taxon>
        <taxon>Oleaceae</taxon>
        <taxon>Forsythieae</taxon>
        <taxon>Forsythia</taxon>
    </lineage>
</organism>
<evidence type="ECO:0000259" key="2">
    <source>
        <dbReference type="Pfam" id="PF00407"/>
    </source>
</evidence>
<protein>
    <submittedName>
        <fullName evidence="3">Pathogenesis-related protein Bet v I domain-containing protein</fullName>
    </submittedName>
</protein>
<dbReference type="InterPro" id="IPR023393">
    <property type="entry name" value="START-like_dom_sf"/>
</dbReference>
<dbReference type="PRINTS" id="PR00634">
    <property type="entry name" value="BETALLERGEN"/>
</dbReference>
<dbReference type="Pfam" id="PF00407">
    <property type="entry name" value="Bet_v_1"/>
    <property type="match status" value="1"/>
</dbReference>